<dbReference type="Pfam" id="PF10431">
    <property type="entry name" value="ClpB_D2-small"/>
    <property type="match status" value="1"/>
</dbReference>
<reference evidence="9" key="1">
    <citation type="submission" date="2018-10" db="EMBL/GenBank/DDBJ databases">
        <authorList>
            <consortium name="NARMS: The National Antimicrobial Resistance Monitoring System"/>
        </authorList>
    </citation>
    <scope>NUCLEOTIDE SEQUENCE [LARGE SCALE GENOMIC DNA]</scope>
    <source>
        <strain evidence="9">CVM N17EC0388</strain>
    </source>
</reference>
<dbReference type="SUPFAM" id="SSF57716">
    <property type="entry name" value="Glucocorticoid receptor-like (DNA-binding domain)"/>
    <property type="match status" value="1"/>
</dbReference>
<dbReference type="InterPro" id="IPR046425">
    <property type="entry name" value="ClpX_bact"/>
</dbReference>
<dbReference type="NCBIfam" id="TIGR00382">
    <property type="entry name" value="clpX"/>
    <property type="match status" value="1"/>
</dbReference>
<evidence type="ECO:0000256" key="2">
    <source>
        <dbReference type="ARBA" id="ARBA00022741"/>
    </source>
</evidence>
<accession>A0A3L0VVR9</accession>
<dbReference type="PANTHER" id="PTHR48102">
    <property type="entry name" value="ATP-DEPENDENT CLP PROTEASE ATP-BINDING SUBUNIT CLPX-LIKE, MITOCHONDRIAL-RELATED"/>
    <property type="match status" value="1"/>
</dbReference>
<dbReference type="InterPro" id="IPR059188">
    <property type="entry name" value="Znf_CLPX-like"/>
</dbReference>
<comment type="function">
    <text evidence="6">ATP-dependent specificity component of the Clp protease. It directs the protease to specific substrates. Can perform chaperone functions in the absence of ClpP.</text>
</comment>
<evidence type="ECO:0000256" key="3">
    <source>
        <dbReference type="ARBA" id="ARBA00022833"/>
    </source>
</evidence>
<feature type="binding site" evidence="6 7">
    <location>
        <position position="18"/>
    </location>
    <ligand>
        <name>Zn(2+)</name>
        <dbReference type="ChEBI" id="CHEBI:29105"/>
    </ligand>
</feature>
<dbReference type="CDD" id="cd19497">
    <property type="entry name" value="RecA-like_ClpX"/>
    <property type="match status" value="1"/>
</dbReference>
<dbReference type="InterPro" id="IPR003959">
    <property type="entry name" value="ATPase_AAA_core"/>
</dbReference>
<dbReference type="FunFam" id="1.10.8.60:FF:000002">
    <property type="entry name" value="ATP-dependent Clp protease ATP-binding subunit ClpX"/>
    <property type="match status" value="1"/>
</dbReference>
<comment type="caution">
    <text evidence="9">The sequence shown here is derived from an EMBL/GenBank/DDBJ whole genome shotgun (WGS) entry which is preliminary data.</text>
</comment>
<dbReference type="SMART" id="SM00994">
    <property type="entry name" value="zf-C4_ClpX"/>
    <property type="match status" value="1"/>
</dbReference>
<dbReference type="GO" id="GO:0016887">
    <property type="term" value="F:ATP hydrolysis activity"/>
    <property type="evidence" value="ECO:0007669"/>
    <property type="project" value="InterPro"/>
</dbReference>
<evidence type="ECO:0000256" key="5">
    <source>
        <dbReference type="ARBA" id="ARBA00023186"/>
    </source>
</evidence>
<dbReference type="Pfam" id="PF06689">
    <property type="entry name" value="zf-C4_ClpX"/>
    <property type="match status" value="1"/>
</dbReference>
<evidence type="ECO:0000256" key="4">
    <source>
        <dbReference type="ARBA" id="ARBA00022840"/>
    </source>
</evidence>
<dbReference type="AlphaFoldDB" id="A0A3L0VVR9"/>
<comment type="similarity">
    <text evidence="6 7">Belongs to the ClpX chaperone family.</text>
</comment>
<dbReference type="Pfam" id="PF07724">
    <property type="entry name" value="AAA_2"/>
    <property type="match status" value="1"/>
</dbReference>
<dbReference type="GO" id="GO:0140662">
    <property type="term" value="F:ATP-dependent protein folding chaperone"/>
    <property type="evidence" value="ECO:0007669"/>
    <property type="project" value="InterPro"/>
</dbReference>
<dbReference type="EMBL" id="RNRV01000002">
    <property type="protein sequence ID" value="MHO03059.1"/>
    <property type="molecule type" value="Genomic_DNA"/>
</dbReference>
<feature type="binding site" evidence="6 7">
    <location>
        <position position="15"/>
    </location>
    <ligand>
        <name>Zn(2+)</name>
        <dbReference type="ChEBI" id="CHEBI:29105"/>
    </ligand>
</feature>
<evidence type="ECO:0000256" key="7">
    <source>
        <dbReference type="PROSITE-ProRule" id="PRU01250"/>
    </source>
</evidence>
<protein>
    <recommendedName>
        <fullName evidence="6">ATP-dependent Clp protease ATP-binding subunit ClpX</fullName>
    </recommendedName>
</protein>
<dbReference type="InterPro" id="IPR010603">
    <property type="entry name" value="Znf_CppX_C4"/>
</dbReference>
<keyword evidence="9" id="KW-0378">Hydrolase</keyword>
<dbReference type="PROSITE" id="PS51902">
    <property type="entry name" value="CLPX_ZB"/>
    <property type="match status" value="1"/>
</dbReference>
<dbReference type="GO" id="GO:0051603">
    <property type="term" value="P:proteolysis involved in protein catabolic process"/>
    <property type="evidence" value="ECO:0007669"/>
    <property type="project" value="TreeGrafter"/>
</dbReference>
<keyword evidence="2 6" id="KW-0547">Nucleotide-binding</keyword>
<gene>
    <name evidence="6" type="primary">clpX</name>
    <name evidence="9" type="ORF">D9F05_01475</name>
</gene>
<evidence type="ECO:0000313" key="9">
    <source>
        <dbReference type="EMBL" id="MHO03059.1"/>
    </source>
</evidence>
<evidence type="ECO:0000256" key="6">
    <source>
        <dbReference type="HAMAP-Rule" id="MF_00175"/>
    </source>
</evidence>
<feature type="binding site" evidence="6 7">
    <location>
        <position position="40"/>
    </location>
    <ligand>
        <name>Zn(2+)</name>
        <dbReference type="ChEBI" id="CHEBI:29105"/>
    </ligand>
</feature>
<keyword evidence="5 6" id="KW-0143">Chaperone</keyword>
<dbReference type="HAMAP" id="MF_00175">
    <property type="entry name" value="ClpX"/>
    <property type="match status" value="1"/>
</dbReference>
<name>A0A3L0VVR9_ECOLX</name>
<dbReference type="Gene3D" id="1.10.8.60">
    <property type="match status" value="1"/>
</dbReference>
<dbReference type="Gene3D" id="3.40.50.300">
    <property type="entry name" value="P-loop containing nucleotide triphosphate hydrolases"/>
    <property type="match status" value="1"/>
</dbReference>
<dbReference type="InterPro" id="IPR038366">
    <property type="entry name" value="Znf_CppX_C4_sf"/>
</dbReference>
<keyword evidence="9" id="KW-0645">Protease</keyword>
<dbReference type="SMART" id="SM01086">
    <property type="entry name" value="ClpB_D2-small"/>
    <property type="match status" value="1"/>
</dbReference>
<keyword evidence="3 6" id="KW-0862">Zinc</keyword>
<dbReference type="GO" id="GO:0051082">
    <property type="term" value="F:unfolded protein binding"/>
    <property type="evidence" value="ECO:0007669"/>
    <property type="project" value="UniProtKB-UniRule"/>
</dbReference>
<evidence type="ECO:0000259" key="8">
    <source>
        <dbReference type="PROSITE" id="PS51902"/>
    </source>
</evidence>
<dbReference type="InterPro" id="IPR027417">
    <property type="entry name" value="P-loop_NTPase"/>
</dbReference>
<dbReference type="FunFam" id="3.40.50.300:FF:000005">
    <property type="entry name" value="ATP-dependent Clp protease ATP-binding subunit ClpX"/>
    <property type="match status" value="1"/>
</dbReference>
<dbReference type="GO" id="GO:0008270">
    <property type="term" value="F:zinc ion binding"/>
    <property type="evidence" value="ECO:0007669"/>
    <property type="project" value="UniProtKB-UniRule"/>
</dbReference>
<dbReference type="NCBIfam" id="NF003745">
    <property type="entry name" value="PRK05342.1"/>
    <property type="match status" value="1"/>
</dbReference>
<feature type="domain" description="ClpX-type ZB" evidence="8">
    <location>
        <begin position="3"/>
        <end position="56"/>
    </location>
</feature>
<sequence>MTEKRKGEGDKLLYCSFCGKSQHEVRKLIAGPSVYICDECVELCNDIIREEIREISPKRDGSELPTPHEIRAHLDDYVIGQEYAKKVLAVAVYNHYKRLRNSSEAGGVELGKSNILLIGPTGSGKTLLAETLARLLDVPFTMADATTLTEAGYVGEDVENIIQKLLQKCDYDVEKAQRGIVYIDEIDKISRKSDNPSITRDVSGEGVQQALLKLIEGTIASVPPQGGRKHPQQEFLQVDTSKILFICGGAFAGLDKVIEQRSVKGTGIGFGADVKSKNARATLSENFAKVEPEDLIKYGLIPEFIGRLPVVATLTELDEAALIQILKEPKNALTKQYAALFDLEGVELEFRDDALNAIAHKAMERKTGARGLRSIVEAVLLDTMYDLPSLEGVSKVVIDETVIKGDSAPLMIYENPETQAAVSE</sequence>
<keyword evidence="1 6" id="KW-0479">Metal-binding</keyword>
<dbReference type="InterPro" id="IPR004487">
    <property type="entry name" value="Clp_protease_ATP-bd_su_ClpX"/>
</dbReference>
<dbReference type="InterPro" id="IPR050052">
    <property type="entry name" value="ATP-dep_Clp_protease_ClpX"/>
</dbReference>
<dbReference type="SMART" id="SM00382">
    <property type="entry name" value="AAA"/>
    <property type="match status" value="1"/>
</dbReference>
<dbReference type="GO" id="GO:0005524">
    <property type="term" value="F:ATP binding"/>
    <property type="evidence" value="ECO:0007669"/>
    <property type="project" value="UniProtKB-UniRule"/>
</dbReference>
<dbReference type="SUPFAM" id="SSF52540">
    <property type="entry name" value="P-loop containing nucleoside triphosphate hydrolases"/>
    <property type="match status" value="1"/>
</dbReference>
<dbReference type="GO" id="GO:0046983">
    <property type="term" value="F:protein dimerization activity"/>
    <property type="evidence" value="ECO:0007669"/>
    <property type="project" value="UniProtKB-UniRule"/>
</dbReference>
<dbReference type="InterPro" id="IPR003593">
    <property type="entry name" value="AAA+_ATPase"/>
</dbReference>
<dbReference type="GO" id="GO:0008233">
    <property type="term" value="F:peptidase activity"/>
    <property type="evidence" value="ECO:0007669"/>
    <property type="project" value="UniProtKB-KW"/>
</dbReference>
<dbReference type="GO" id="GO:0051301">
    <property type="term" value="P:cell division"/>
    <property type="evidence" value="ECO:0007669"/>
    <property type="project" value="TreeGrafter"/>
</dbReference>
<evidence type="ECO:0000256" key="1">
    <source>
        <dbReference type="ARBA" id="ARBA00022723"/>
    </source>
</evidence>
<comment type="subunit">
    <text evidence="6">Component of the ClpX-ClpP complex. Forms a hexameric ring that, in the presence of ATP, binds to fourteen ClpP subunits assembled into a disk-like structure with a central cavity, resembling the structure of eukaryotic proteasomes.</text>
</comment>
<dbReference type="PANTHER" id="PTHR48102:SF7">
    <property type="entry name" value="ATP-DEPENDENT CLP PROTEASE ATP-BINDING SUBUNIT CLPX-LIKE, MITOCHONDRIAL"/>
    <property type="match status" value="1"/>
</dbReference>
<organism evidence="9">
    <name type="scientific">Escherichia coli</name>
    <dbReference type="NCBI Taxonomy" id="562"/>
    <lineage>
        <taxon>Bacteria</taxon>
        <taxon>Pseudomonadati</taxon>
        <taxon>Pseudomonadota</taxon>
        <taxon>Gammaproteobacteria</taxon>
        <taxon>Enterobacterales</taxon>
        <taxon>Enterobacteriaceae</taxon>
        <taxon>Escherichia</taxon>
    </lineage>
</organism>
<dbReference type="Gene3D" id="6.20.220.10">
    <property type="entry name" value="ClpX chaperone, C4-type zinc finger domain"/>
    <property type="match status" value="1"/>
</dbReference>
<feature type="binding site" evidence="6">
    <location>
        <begin position="120"/>
        <end position="127"/>
    </location>
    <ligand>
        <name>ATP</name>
        <dbReference type="ChEBI" id="CHEBI:30616"/>
    </ligand>
</feature>
<proteinExistence type="inferred from homology"/>
<dbReference type="GO" id="GO:0009376">
    <property type="term" value="C:HslUV protease complex"/>
    <property type="evidence" value="ECO:0007669"/>
    <property type="project" value="TreeGrafter"/>
</dbReference>
<feature type="binding site" evidence="6 7">
    <location>
        <position position="37"/>
    </location>
    <ligand>
        <name>Zn(2+)</name>
        <dbReference type="ChEBI" id="CHEBI:29105"/>
    </ligand>
</feature>
<dbReference type="InterPro" id="IPR019489">
    <property type="entry name" value="Clp_ATPase_C"/>
</dbReference>
<keyword evidence="4 6" id="KW-0067">ATP-binding</keyword>